<evidence type="ECO:0000256" key="1">
    <source>
        <dbReference type="SAM" id="MobiDB-lite"/>
    </source>
</evidence>
<dbReference type="AlphaFoldDB" id="A0A8H6D9P6"/>
<proteinExistence type="predicted"/>
<sequence length="737" mass="83088">MPSLKQIDPAFDLRYAAESVIALLINHKEGSPQPVDPKHDLPTLYHALSLVYLRNVAISDPEIYSNSKYIRDQFEKHSLIWHHGWRSPSECCINGPAWVRSKKSLSLLPREWNLPRDKEKTIKKFYEEVLLIWQPDYTWRTAISEIEYQRAREASALIDDVSILYYALQKMTHPQGYGGGSSEEERLMIDSKNAIREEERDFVRAAFYSQSWIVVEQNKCVKWLRRVDCIWDPRGNNTGKVDLSRRYDNLTEFFINIVNVERSPRNVIEISPITPDPAQLRSQRAALVDVDGTILANLQPDPYKALTLPYFPVFTTARSVELMPADDYFLIADDLVLEIMFRDQVPMLVPGKMKRLETEFERLQLNDKYISNNVIERLIRPTGAKQRKLHWDIAEKAEAIVSIATHFESPRAGNTLARRNLLKILKEGEMFAVEGAELMAGLFTTVPGSYSMGPCFDNEQGFVTPSTRLPVSVSIDDSGMTLDKLFVHISAEEAKIRRAYGDGLPRRLLHWLMVNPETMRLNQKLSGRAESIMRTVLCTLPGQVNALLERKKIKLVRDLDLPTGLMNEESKSEATTTNASNTESMTPESSTPADSSSDQNQHQCSPEATADAPKIGPIETPVTQPASVEQFPAESNPSTTTTQRRLLVPKSRRRSTPHSQEDAEHVSSIPSDTSTVDALARRLELLRISDTGSGVPKLCSGFSSREISRASRFRPFSDSQPDLSTSFVLGAGSELAV</sequence>
<evidence type="ECO:0000313" key="3">
    <source>
        <dbReference type="Proteomes" id="UP000544331"/>
    </source>
</evidence>
<keyword evidence="3" id="KW-1185">Reference proteome</keyword>
<name>A0A8H6D9P6_9HYPO</name>
<gene>
    <name evidence="2" type="ORF">FMUND_10439</name>
</gene>
<feature type="compositionally biased region" description="Polar residues" evidence="1">
    <location>
        <begin position="621"/>
        <end position="644"/>
    </location>
</feature>
<dbReference type="Proteomes" id="UP000544331">
    <property type="component" value="Unassembled WGS sequence"/>
</dbReference>
<comment type="caution">
    <text evidence="2">The sequence shown here is derived from an EMBL/GenBank/DDBJ whole genome shotgun (WGS) entry which is preliminary data.</text>
</comment>
<accession>A0A8H6D9P6</accession>
<feature type="region of interest" description="Disordered" evidence="1">
    <location>
        <begin position="566"/>
        <end position="674"/>
    </location>
</feature>
<organism evidence="2 3">
    <name type="scientific">Fusarium mundagurra</name>
    <dbReference type="NCBI Taxonomy" id="1567541"/>
    <lineage>
        <taxon>Eukaryota</taxon>
        <taxon>Fungi</taxon>
        <taxon>Dikarya</taxon>
        <taxon>Ascomycota</taxon>
        <taxon>Pezizomycotina</taxon>
        <taxon>Sordariomycetes</taxon>
        <taxon>Hypocreomycetidae</taxon>
        <taxon>Hypocreales</taxon>
        <taxon>Nectriaceae</taxon>
        <taxon>Fusarium</taxon>
        <taxon>Fusarium fujikuroi species complex</taxon>
    </lineage>
</organism>
<feature type="compositionally biased region" description="Polar residues" evidence="1">
    <location>
        <begin position="573"/>
        <end position="606"/>
    </location>
</feature>
<evidence type="ECO:0000313" key="2">
    <source>
        <dbReference type="EMBL" id="KAF5708764.1"/>
    </source>
</evidence>
<dbReference type="EMBL" id="JAAOAN010000378">
    <property type="protein sequence ID" value="KAF5708764.1"/>
    <property type="molecule type" value="Genomic_DNA"/>
</dbReference>
<reference evidence="2 3" key="1">
    <citation type="submission" date="2020-05" db="EMBL/GenBank/DDBJ databases">
        <title>Identification and distribution of gene clusters putatively required for synthesis of sphingolipid metabolism inhibitors in phylogenetically diverse species of the filamentous fungus Fusarium.</title>
        <authorList>
            <person name="Kim H.-S."/>
            <person name="Busman M."/>
            <person name="Brown D.W."/>
            <person name="Divon H."/>
            <person name="Uhlig S."/>
            <person name="Proctor R.H."/>
        </authorList>
    </citation>
    <scope>NUCLEOTIDE SEQUENCE [LARGE SCALE GENOMIC DNA]</scope>
    <source>
        <strain evidence="2 3">NRRL 66235</strain>
    </source>
</reference>
<dbReference type="OrthoDB" id="5067710at2759"/>
<protein>
    <submittedName>
        <fullName evidence="2">Uncharacterized protein</fullName>
    </submittedName>
</protein>